<keyword evidence="1 3" id="KW-0597">Phosphoprotein</keyword>
<dbReference type="SMART" id="SM00448">
    <property type="entry name" value="REC"/>
    <property type="match status" value="1"/>
</dbReference>
<dbReference type="InterPro" id="IPR011006">
    <property type="entry name" value="CheY-like_superfamily"/>
</dbReference>
<evidence type="ECO:0000256" key="3">
    <source>
        <dbReference type="PROSITE-ProRule" id="PRU00169"/>
    </source>
</evidence>
<keyword evidence="6" id="KW-1185">Reference proteome</keyword>
<dbReference type="PANTHER" id="PTHR44591">
    <property type="entry name" value="STRESS RESPONSE REGULATOR PROTEIN 1"/>
    <property type="match status" value="1"/>
</dbReference>
<keyword evidence="2" id="KW-0902">Two-component regulatory system</keyword>
<dbReference type="Proteomes" id="UP001239680">
    <property type="component" value="Unassembled WGS sequence"/>
</dbReference>
<evidence type="ECO:0000256" key="1">
    <source>
        <dbReference type="ARBA" id="ARBA00022553"/>
    </source>
</evidence>
<feature type="modified residue" description="4-aspartylphosphate" evidence="3">
    <location>
        <position position="58"/>
    </location>
</feature>
<proteinExistence type="predicted"/>
<gene>
    <name evidence="5" type="ORF">Q9295_11635</name>
</gene>
<evidence type="ECO:0000256" key="2">
    <source>
        <dbReference type="ARBA" id="ARBA00023012"/>
    </source>
</evidence>
<dbReference type="Gene3D" id="3.40.50.2300">
    <property type="match status" value="1"/>
</dbReference>
<dbReference type="SUPFAM" id="SSF52172">
    <property type="entry name" value="CheY-like"/>
    <property type="match status" value="1"/>
</dbReference>
<dbReference type="EMBL" id="JAVDBT010000010">
    <property type="protein sequence ID" value="MDQ2067030.1"/>
    <property type="molecule type" value="Genomic_DNA"/>
</dbReference>
<comment type="caution">
    <text evidence="5">The sequence shown here is derived from an EMBL/GenBank/DDBJ whole genome shotgun (WGS) entry which is preliminary data.</text>
</comment>
<organism evidence="5 6">
    <name type="scientific">Pseudogemmobacter lacusdianii</name>
    <dbReference type="NCBI Taxonomy" id="3069608"/>
    <lineage>
        <taxon>Bacteria</taxon>
        <taxon>Pseudomonadati</taxon>
        <taxon>Pseudomonadota</taxon>
        <taxon>Alphaproteobacteria</taxon>
        <taxon>Rhodobacterales</taxon>
        <taxon>Paracoccaceae</taxon>
        <taxon>Pseudogemmobacter</taxon>
    </lineage>
</organism>
<name>A0ABU0W0U1_9RHOB</name>
<feature type="domain" description="Response regulatory" evidence="4">
    <location>
        <begin position="8"/>
        <end position="125"/>
    </location>
</feature>
<dbReference type="PROSITE" id="PS50110">
    <property type="entry name" value="RESPONSE_REGULATORY"/>
    <property type="match status" value="1"/>
</dbReference>
<dbReference type="RefSeq" id="WP_306680742.1">
    <property type="nucleotide sequence ID" value="NZ_JAVDBT010000010.1"/>
</dbReference>
<protein>
    <submittedName>
        <fullName evidence="5">Response regulator</fullName>
    </submittedName>
</protein>
<dbReference type="PANTHER" id="PTHR44591:SF14">
    <property type="entry name" value="PROTEIN PILG"/>
    <property type="match status" value="1"/>
</dbReference>
<evidence type="ECO:0000313" key="6">
    <source>
        <dbReference type="Proteomes" id="UP001239680"/>
    </source>
</evidence>
<reference evidence="5 6" key="1">
    <citation type="submission" date="2023-08" db="EMBL/GenBank/DDBJ databases">
        <title>Characterization of two Paracoccaceae strains isolated from Phycosphere and proposal of Xinfangfangia lacusdiani sp. nov.</title>
        <authorList>
            <person name="Deng Y."/>
            <person name="Zhang Y.Q."/>
        </authorList>
    </citation>
    <scope>NUCLEOTIDE SEQUENCE [LARGE SCALE GENOMIC DNA]</scope>
    <source>
        <strain evidence="5 6">CPCC 101601</strain>
    </source>
</reference>
<sequence>MSLKESLRVMVVDDMSVSRALISQSLEEIGIKHVATEADSTAALGKLAANPVHLVISDMNMPGMSGLDLLGAIRQNRTTQKMGFILITGTPTPEILQKGQQLGLNNLIRKPFTTATVKASIERVVGPL</sequence>
<evidence type="ECO:0000313" key="5">
    <source>
        <dbReference type="EMBL" id="MDQ2067030.1"/>
    </source>
</evidence>
<evidence type="ECO:0000259" key="4">
    <source>
        <dbReference type="PROSITE" id="PS50110"/>
    </source>
</evidence>
<dbReference type="Pfam" id="PF00072">
    <property type="entry name" value="Response_reg"/>
    <property type="match status" value="1"/>
</dbReference>
<dbReference type="InterPro" id="IPR001789">
    <property type="entry name" value="Sig_transdc_resp-reg_receiver"/>
</dbReference>
<dbReference type="InterPro" id="IPR050595">
    <property type="entry name" value="Bact_response_regulator"/>
</dbReference>
<accession>A0ABU0W0U1</accession>